<sequence>MEPWQSWVIVLGLGGGAYYYYSRNAGKGRHRSRPLQRVNDTTTRTNRRQEDDKFRHDIEGEVTPKGAGNATKANRQRKGNKKQPKESADKAEAYQSTTSGSADADDDLSPAVSPTLGATVTKAPSRADVSDMLESRGAAPSVLRLTEPSQPVRQKQQQAPRPDTPQETKKQRQNKKKAEERKLQREQEEKERQVLLEKQRRTAREARGEPAKNGLQPAKAPTSSAWNLPHHASNVAVSSAPTAPASDGTLLDTFDQDGISTTSSSENATNGTSATTDSMNNSMNWANMPSEEEQMRMAMEDSGWSTVPKGRKVKKAQANSAAGDATGTDGSDSGHPQREVPAKKAVDPTPTTVIPPSVGYSTSNEAAAFLTGHHPMDSDWPVV</sequence>
<feature type="compositionally biased region" description="Basic and acidic residues" evidence="1">
    <location>
        <begin position="47"/>
        <end position="59"/>
    </location>
</feature>
<feature type="region of interest" description="Disordered" evidence="1">
    <location>
        <begin position="24"/>
        <end position="359"/>
    </location>
</feature>
<keyword evidence="2" id="KW-1133">Transmembrane helix</keyword>
<evidence type="ECO:0000313" key="4">
    <source>
        <dbReference type="Proteomes" id="UP000250140"/>
    </source>
</evidence>
<feature type="compositionally biased region" description="Polar residues" evidence="1">
    <location>
        <begin position="258"/>
        <end position="287"/>
    </location>
</feature>
<keyword evidence="4" id="KW-1185">Reference proteome</keyword>
<evidence type="ECO:0000313" key="3">
    <source>
        <dbReference type="EMBL" id="OCL04249.1"/>
    </source>
</evidence>
<feature type="compositionally biased region" description="Basic and acidic residues" evidence="1">
    <location>
        <begin position="335"/>
        <end position="346"/>
    </location>
</feature>
<protein>
    <submittedName>
        <fullName evidence="3">Uncharacterized protein</fullName>
    </submittedName>
</protein>
<dbReference type="EMBL" id="KV750561">
    <property type="protein sequence ID" value="OCL04249.1"/>
    <property type="molecule type" value="Genomic_DNA"/>
</dbReference>
<feature type="compositionally biased region" description="Polar residues" evidence="1">
    <location>
        <begin position="349"/>
        <end position="359"/>
    </location>
</feature>
<accession>A0A8E2JPF9</accession>
<organism evidence="3 4">
    <name type="scientific">Glonium stellatum</name>
    <dbReference type="NCBI Taxonomy" id="574774"/>
    <lineage>
        <taxon>Eukaryota</taxon>
        <taxon>Fungi</taxon>
        <taxon>Dikarya</taxon>
        <taxon>Ascomycota</taxon>
        <taxon>Pezizomycotina</taxon>
        <taxon>Dothideomycetes</taxon>
        <taxon>Pleosporomycetidae</taxon>
        <taxon>Gloniales</taxon>
        <taxon>Gloniaceae</taxon>
        <taxon>Glonium</taxon>
    </lineage>
</organism>
<dbReference type="AlphaFoldDB" id="A0A8E2JPF9"/>
<dbReference type="Proteomes" id="UP000250140">
    <property type="component" value="Unassembled WGS sequence"/>
</dbReference>
<feature type="transmembrane region" description="Helical" evidence="2">
    <location>
        <begin position="6"/>
        <end position="21"/>
    </location>
</feature>
<feature type="compositionally biased region" description="Basic and acidic residues" evidence="1">
    <location>
        <begin position="83"/>
        <end position="92"/>
    </location>
</feature>
<dbReference type="OrthoDB" id="4207724at2759"/>
<feature type="compositionally biased region" description="Low complexity" evidence="1">
    <location>
        <begin position="320"/>
        <end position="334"/>
    </location>
</feature>
<gene>
    <name evidence="3" type="ORF">AOQ84DRAFT_380791</name>
</gene>
<dbReference type="CDD" id="cd22249">
    <property type="entry name" value="UDM1_RNF168_RNF169-like"/>
    <property type="match status" value="1"/>
</dbReference>
<keyword evidence="2" id="KW-0472">Membrane</keyword>
<evidence type="ECO:0000256" key="1">
    <source>
        <dbReference type="SAM" id="MobiDB-lite"/>
    </source>
</evidence>
<feature type="compositionally biased region" description="Basic and acidic residues" evidence="1">
    <location>
        <begin position="164"/>
        <end position="210"/>
    </location>
</feature>
<proteinExistence type="predicted"/>
<feature type="compositionally biased region" description="Low complexity" evidence="1">
    <location>
        <begin position="232"/>
        <end position="246"/>
    </location>
</feature>
<feature type="compositionally biased region" description="Polar residues" evidence="1">
    <location>
        <begin position="147"/>
        <end position="159"/>
    </location>
</feature>
<evidence type="ECO:0000256" key="2">
    <source>
        <dbReference type="SAM" id="Phobius"/>
    </source>
</evidence>
<name>A0A8E2JPF9_9PEZI</name>
<reference evidence="3 4" key="1">
    <citation type="journal article" date="2016" name="Nat. Commun.">
        <title>Ectomycorrhizal ecology is imprinted in the genome of the dominant symbiotic fungus Cenococcum geophilum.</title>
        <authorList>
            <consortium name="DOE Joint Genome Institute"/>
            <person name="Peter M."/>
            <person name="Kohler A."/>
            <person name="Ohm R.A."/>
            <person name="Kuo A."/>
            <person name="Krutzmann J."/>
            <person name="Morin E."/>
            <person name="Arend M."/>
            <person name="Barry K.W."/>
            <person name="Binder M."/>
            <person name="Choi C."/>
            <person name="Clum A."/>
            <person name="Copeland A."/>
            <person name="Grisel N."/>
            <person name="Haridas S."/>
            <person name="Kipfer T."/>
            <person name="LaButti K."/>
            <person name="Lindquist E."/>
            <person name="Lipzen A."/>
            <person name="Maire R."/>
            <person name="Meier B."/>
            <person name="Mihaltcheva S."/>
            <person name="Molinier V."/>
            <person name="Murat C."/>
            <person name="Poggeler S."/>
            <person name="Quandt C.A."/>
            <person name="Sperisen C."/>
            <person name="Tritt A."/>
            <person name="Tisserant E."/>
            <person name="Crous P.W."/>
            <person name="Henrissat B."/>
            <person name="Nehls U."/>
            <person name="Egli S."/>
            <person name="Spatafora J.W."/>
            <person name="Grigoriev I.V."/>
            <person name="Martin F.M."/>
        </authorList>
    </citation>
    <scope>NUCLEOTIDE SEQUENCE [LARGE SCALE GENOMIC DNA]</scope>
    <source>
        <strain evidence="3 4">CBS 207.34</strain>
    </source>
</reference>
<keyword evidence="2" id="KW-0812">Transmembrane</keyword>